<evidence type="ECO:0000313" key="1">
    <source>
        <dbReference type="EMBL" id="SBV93812.1"/>
    </source>
</evidence>
<accession>A0A212J2W3</accession>
<proteinExistence type="predicted"/>
<protein>
    <recommendedName>
        <fullName evidence="2">Restriction alleviation protein, Lar family</fullName>
    </recommendedName>
</protein>
<sequence>MAKENFPISIRPCIKCGKIAVKIETTRPLGRTQDLYRVVCECGNGPTRWSVSEGAAIRLWNSHDAR</sequence>
<name>A0A212J2W3_9DELT</name>
<evidence type="ECO:0008006" key="2">
    <source>
        <dbReference type="Google" id="ProtNLM"/>
    </source>
</evidence>
<reference evidence="1" key="1">
    <citation type="submission" date="2016-04" db="EMBL/GenBank/DDBJ databases">
        <authorList>
            <person name="Evans L.H."/>
            <person name="Alamgir A."/>
            <person name="Owens N."/>
            <person name="Weber N.D."/>
            <person name="Virtaneva K."/>
            <person name="Barbian K."/>
            <person name="Babar A."/>
            <person name="Rosenke K."/>
        </authorList>
    </citation>
    <scope>NUCLEOTIDE SEQUENCE</scope>
    <source>
        <strain evidence="1">86</strain>
    </source>
</reference>
<dbReference type="AlphaFoldDB" id="A0A212J2W3"/>
<organism evidence="1">
    <name type="scientific">uncultured delta proteobacterium</name>
    <dbReference type="NCBI Taxonomy" id="34034"/>
    <lineage>
        <taxon>Bacteria</taxon>
        <taxon>Deltaproteobacteria</taxon>
        <taxon>environmental samples</taxon>
    </lineage>
</organism>
<dbReference type="EMBL" id="FLUQ01000001">
    <property type="protein sequence ID" value="SBV93812.1"/>
    <property type="molecule type" value="Genomic_DNA"/>
</dbReference>
<gene>
    <name evidence="1" type="ORF">KL86DPRO_10595</name>
</gene>